<dbReference type="InterPro" id="IPR036855">
    <property type="entry name" value="Znf_CCCH_sf"/>
</dbReference>
<evidence type="ECO:0000256" key="1">
    <source>
        <dbReference type="ARBA" id="ARBA00022723"/>
    </source>
</evidence>
<dbReference type="Pfam" id="PF00642">
    <property type="entry name" value="zf-CCCH"/>
    <property type="match status" value="1"/>
</dbReference>
<feature type="region of interest" description="Disordered" evidence="5">
    <location>
        <begin position="311"/>
        <end position="375"/>
    </location>
</feature>
<keyword evidence="3 4" id="KW-0862">Zinc</keyword>
<evidence type="ECO:0000313" key="8">
    <source>
        <dbReference type="Proteomes" id="UP000591131"/>
    </source>
</evidence>
<gene>
    <name evidence="7" type="ORF">FOL47_003164</name>
</gene>
<evidence type="ECO:0000256" key="2">
    <source>
        <dbReference type="ARBA" id="ARBA00022771"/>
    </source>
</evidence>
<feature type="zinc finger region" description="C3H1-type" evidence="4">
    <location>
        <begin position="291"/>
        <end position="318"/>
    </location>
</feature>
<dbReference type="EMBL" id="JAAPAO010001969">
    <property type="protein sequence ID" value="KAF4648476.1"/>
    <property type="molecule type" value="Genomic_DNA"/>
</dbReference>
<evidence type="ECO:0000259" key="6">
    <source>
        <dbReference type="PROSITE" id="PS50103"/>
    </source>
</evidence>
<dbReference type="SUPFAM" id="SSF90229">
    <property type="entry name" value="CCCH zinc finger"/>
    <property type="match status" value="1"/>
</dbReference>
<sequence>MPAPDNQVQNKVKSLVKDLLGVNPITDAALDDLATNLTNNDLTTIDFLAQAPIALLDAVVNAYDGVAAQASARLRLDVIVEEAQARRSLKRKRAEKEVESFNMTSGLENLQKHVGPMAMRAPAELIPQNRFLNKIKDDPYAYVSLADLQVAQDVVDTSVTTKENLETGKPVHVKLSPSKPVSSLTQWVNCFSRFGVALMMVIPSIEEISPLAIMSYITLFIKLTEATSFGQALVFDEQYRSRVAGYHSRGLSWASILADAGAVDSALLVSAQVGALKRENDSRTDGRQSRPRFDQVCRYWKQGRCNQGSRCRFLHSNNGSRDHQNTGRSFYDNDSSKNFYRPSKDFTAPINDTSRSRRSKRSRSRSSSKRPDAKK</sequence>
<dbReference type="Proteomes" id="UP000591131">
    <property type="component" value="Unassembled WGS sequence"/>
</dbReference>
<organism evidence="7 8">
    <name type="scientific">Perkinsus chesapeaki</name>
    <name type="common">Clam parasite</name>
    <name type="synonym">Perkinsus andrewsi</name>
    <dbReference type="NCBI Taxonomy" id="330153"/>
    <lineage>
        <taxon>Eukaryota</taxon>
        <taxon>Sar</taxon>
        <taxon>Alveolata</taxon>
        <taxon>Perkinsozoa</taxon>
        <taxon>Perkinsea</taxon>
        <taxon>Perkinsida</taxon>
        <taxon>Perkinsidae</taxon>
        <taxon>Perkinsus</taxon>
    </lineage>
</organism>
<comment type="caution">
    <text evidence="7">The sequence shown here is derived from an EMBL/GenBank/DDBJ whole genome shotgun (WGS) entry which is preliminary data.</text>
</comment>
<protein>
    <recommendedName>
        <fullName evidence="6">C3H1-type domain-containing protein</fullName>
    </recommendedName>
</protein>
<feature type="compositionally biased region" description="Polar residues" evidence="5">
    <location>
        <begin position="326"/>
        <end position="338"/>
    </location>
</feature>
<dbReference type="OrthoDB" id="463593at2759"/>
<dbReference type="InterPro" id="IPR000571">
    <property type="entry name" value="Znf_CCCH"/>
</dbReference>
<accession>A0A7J6KPQ0</accession>
<evidence type="ECO:0000256" key="4">
    <source>
        <dbReference type="PROSITE-ProRule" id="PRU00723"/>
    </source>
</evidence>
<reference evidence="7 8" key="1">
    <citation type="submission" date="2020-04" db="EMBL/GenBank/DDBJ databases">
        <title>Perkinsus chesapeaki whole genome sequence.</title>
        <authorList>
            <person name="Bogema D.R."/>
        </authorList>
    </citation>
    <scope>NUCLEOTIDE SEQUENCE [LARGE SCALE GENOMIC DNA]</scope>
    <source>
        <strain evidence="7">ATCC PRA-425</strain>
    </source>
</reference>
<dbReference type="PROSITE" id="PS50103">
    <property type="entry name" value="ZF_C3H1"/>
    <property type="match status" value="1"/>
</dbReference>
<dbReference type="SMART" id="SM00356">
    <property type="entry name" value="ZnF_C3H1"/>
    <property type="match status" value="1"/>
</dbReference>
<feature type="compositionally biased region" description="Basic residues" evidence="5">
    <location>
        <begin position="356"/>
        <end position="368"/>
    </location>
</feature>
<keyword evidence="2 4" id="KW-0863">Zinc-finger</keyword>
<evidence type="ECO:0000256" key="5">
    <source>
        <dbReference type="SAM" id="MobiDB-lite"/>
    </source>
</evidence>
<dbReference type="AlphaFoldDB" id="A0A7J6KPQ0"/>
<keyword evidence="1 4" id="KW-0479">Metal-binding</keyword>
<name>A0A7J6KPQ0_PERCH</name>
<evidence type="ECO:0000313" key="7">
    <source>
        <dbReference type="EMBL" id="KAF4648476.1"/>
    </source>
</evidence>
<dbReference type="GO" id="GO:0008270">
    <property type="term" value="F:zinc ion binding"/>
    <property type="evidence" value="ECO:0007669"/>
    <property type="project" value="UniProtKB-KW"/>
</dbReference>
<keyword evidence="8" id="KW-1185">Reference proteome</keyword>
<feature type="domain" description="C3H1-type" evidence="6">
    <location>
        <begin position="291"/>
        <end position="318"/>
    </location>
</feature>
<evidence type="ECO:0000256" key="3">
    <source>
        <dbReference type="ARBA" id="ARBA00022833"/>
    </source>
</evidence>
<proteinExistence type="predicted"/>
<dbReference type="Gene3D" id="4.10.1000.10">
    <property type="entry name" value="Zinc finger, CCCH-type"/>
    <property type="match status" value="1"/>
</dbReference>